<name>N9VD17_9BACT</name>
<dbReference type="AlphaFoldDB" id="N9VD17"/>
<reference evidence="2 3" key="1">
    <citation type="journal article" date="2013" name="Genome Announc.">
        <title>Draft Genome Sequences of Mycoplasma auris and Mycoplasma yeatsii, Two Species of the Ear Canal of Caprinae.</title>
        <authorList>
            <person name="Dordet-Frisoni E."/>
            <person name="Baranowski E."/>
            <person name="Barre A."/>
            <person name="Blanchard A."/>
            <person name="Breton M."/>
            <person name="Couture C."/>
            <person name="Dupuy V."/>
            <person name="Gaurivaud P."/>
            <person name="Jacob D."/>
            <person name="Lemaitre C."/>
            <person name="Manso-Silvan L."/>
            <person name="Nikolski M."/>
            <person name="Nouvel L.X."/>
            <person name="Poumarat F."/>
            <person name="Sirand-Pugnet P."/>
            <person name="Thebault P."/>
            <person name="Theil S."/>
            <person name="Thiaucourt F."/>
            <person name="Citti C."/>
            <person name="Tardy F."/>
        </authorList>
    </citation>
    <scope>NUCLEOTIDE SEQUENCE [LARGE SCALE GENOMIC DNA]</scope>
    <source>
        <strain evidence="2 3">15026</strain>
    </source>
</reference>
<keyword evidence="1" id="KW-1133">Transmembrane helix</keyword>
<accession>N9VD17</accession>
<dbReference type="STRING" id="1188233.MAU_0130"/>
<dbReference type="PATRIC" id="fig|1188233.3.peg.13"/>
<keyword evidence="1" id="KW-0812">Transmembrane</keyword>
<dbReference type="Proteomes" id="UP000013131">
    <property type="component" value="Unassembled WGS sequence"/>
</dbReference>
<keyword evidence="3" id="KW-1185">Reference proteome</keyword>
<dbReference type="RefSeq" id="WP_004423014.1">
    <property type="nucleotide sequence ID" value="NZ_AORI01000001.1"/>
</dbReference>
<feature type="transmembrane region" description="Helical" evidence="1">
    <location>
        <begin position="167"/>
        <end position="186"/>
    </location>
</feature>
<dbReference type="EMBL" id="AORI01000001">
    <property type="protein sequence ID" value="ENY69301.1"/>
    <property type="molecule type" value="Genomic_DNA"/>
</dbReference>
<feature type="transmembrane region" description="Helical" evidence="1">
    <location>
        <begin position="21"/>
        <end position="42"/>
    </location>
</feature>
<feature type="transmembrane region" description="Helical" evidence="1">
    <location>
        <begin position="54"/>
        <end position="73"/>
    </location>
</feature>
<proteinExistence type="predicted"/>
<organism evidence="2 3">
    <name type="scientific">Metamycoplasma auris 15026</name>
    <dbReference type="NCBI Taxonomy" id="1188233"/>
    <lineage>
        <taxon>Bacteria</taxon>
        <taxon>Bacillati</taxon>
        <taxon>Mycoplasmatota</taxon>
        <taxon>Mycoplasmoidales</taxon>
        <taxon>Metamycoplasmataceae</taxon>
        <taxon>Metamycoplasma</taxon>
    </lineage>
</organism>
<comment type="caution">
    <text evidence="2">The sequence shown here is derived from an EMBL/GenBank/DDBJ whole genome shotgun (WGS) entry which is preliminary data.</text>
</comment>
<evidence type="ECO:0000313" key="2">
    <source>
        <dbReference type="EMBL" id="ENY69301.1"/>
    </source>
</evidence>
<dbReference type="OrthoDB" id="401337at2"/>
<feature type="transmembrane region" description="Helical" evidence="1">
    <location>
        <begin position="604"/>
        <end position="624"/>
    </location>
</feature>
<feature type="transmembrane region" description="Helical" evidence="1">
    <location>
        <begin position="103"/>
        <end position="129"/>
    </location>
</feature>
<gene>
    <name evidence="2" type="ORF">MAU_0130</name>
</gene>
<evidence type="ECO:0000313" key="3">
    <source>
        <dbReference type="Proteomes" id="UP000013131"/>
    </source>
</evidence>
<dbReference type="eggNOG" id="COG1277">
    <property type="taxonomic scope" value="Bacteria"/>
</dbReference>
<keyword evidence="1" id="KW-0472">Membrane</keyword>
<evidence type="ECO:0000256" key="1">
    <source>
        <dbReference type="SAM" id="Phobius"/>
    </source>
</evidence>
<sequence>MKVSVLKYSIFTFNTNLKRKNSIILPSLVLIASFIIGFLFKFVVPEIYKELSSFLYILGLMITTVIFASIKSLNIFKDMEKEGIELLGLSKPITRKNLILGKLLTLFFYGLIWSLILLVSSLISLYGIYSPANLFIYSFLFLYVGLNVYMLIGLLVALIGYKLNQKIAMTIPLVIFIPLALGGSLISANATSNINNAAYFLNEEKNNHLSGNVSNTELFYLNNNQDELFIIPNGVNNKEFSKGQKNNEGGQEKYLETIVNIANKSSSDWQIYSWLSLPYQFIDIFNAKNNNVFESLSKNKFSNLDKYVYYNGLDNIAYKYKLTNNVSLNKYITKSNFDSTKLQDNYIVPGILKAKSVIDNVIDTNLIYARENAENKDVDFPEDEYTSNAPDIVGKIKWQYVYELLRSKKFNEIAKDFIEKNIIKEINDKKLKLNKLSKNAKLDAINQLLLDKISSSVYLSGADNPDNPITKIEDSSVTIFDKKAILDKKIATEFERKIYFAVGILYYIYFNYQNTTLLDAMLKKPIHSTFGNNQITLKVSGYNYKIGGYSSYDTDINVRPPKNGENKNKVIKRYKLNQSDNNFLFQSSEVKSIKRDKLIVNKNIYFVIWLGIIALLFVGVFKLYTRKDYK</sequence>
<protein>
    <submittedName>
        <fullName evidence="2">ABC transporter, permease protein</fullName>
    </submittedName>
</protein>
<feature type="transmembrane region" description="Helical" evidence="1">
    <location>
        <begin position="135"/>
        <end position="160"/>
    </location>
</feature>